<keyword evidence="4" id="KW-0560">Oxidoreductase</keyword>
<dbReference type="UniPathway" id="UPA00057">
    <property type="reaction ID" value="UER00099"/>
</dbReference>
<feature type="compositionally biased region" description="Polar residues" evidence="5">
    <location>
        <begin position="927"/>
        <end position="940"/>
    </location>
</feature>
<dbReference type="GO" id="GO:0005737">
    <property type="term" value="C:cytoplasm"/>
    <property type="evidence" value="ECO:0007669"/>
    <property type="project" value="InterPro"/>
</dbReference>
<dbReference type="Pfam" id="PF00156">
    <property type="entry name" value="Pribosyltran"/>
    <property type="match status" value="1"/>
</dbReference>
<evidence type="ECO:0000256" key="3">
    <source>
        <dbReference type="ARBA" id="ARBA00022827"/>
    </source>
</evidence>
<evidence type="ECO:0000313" key="7">
    <source>
        <dbReference type="EMBL" id="KKY32675.1"/>
    </source>
</evidence>
<dbReference type="CDD" id="cd06223">
    <property type="entry name" value="PRTases_typeI"/>
    <property type="match status" value="1"/>
</dbReference>
<dbReference type="PANTHER" id="PTHR42973:SF25">
    <property type="entry name" value="PHOSPHOMEVALONATE KINASE"/>
    <property type="match status" value="1"/>
</dbReference>
<keyword evidence="8" id="KW-1185">Reference proteome</keyword>
<dbReference type="InterPro" id="IPR005919">
    <property type="entry name" value="Pmev_kin_anim"/>
</dbReference>
<dbReference type="Pfam" id="PF01565">
    <property type="entry name" value="FAD_binding_4"/>
    <property type="match status" value="1"/>
</dbReference>
<dbReference type="Gene3D" id="3.40.50.300">
    <property type="entry name" value="P-loop containing nucleotide triphosphate hydrolases"/>
    <property type="match status" value="1"/>
</dbReference>
<dbReference type="PANTHER" id="PTHR42973">
    <property type="entry name" value="BINDING OXIDOREDUCTASE, PUTATIVE (AFU_ORTHOLOGUE AFUA_1G17690)-RELATED"/>
    <property type="match status" value="1"/>
</dbReference>
<dbReference type="Pfam" id="PF04275">
    <property type="entry name" value="P-mevalo_kinase"/>
    <property type="match status" value="1"/>
</dbReference>
<accession>A0A0G2HXJ0</accession>
<dbReference type="Gene3D" id="3.30.465.10">
    <property type="match status" value="1"/>
</dbReference>
<dbReference type="SUPFAM" id="SSF53271">
    <property type="entry name" value="PRTase-like"/>
    <property type="match status" value="1"/>
</dbReference>
<evidence type="ECO:0000313" key="8">
    <source>
        <dbReference type="Proteomes" id="UP000034680"/>
    </source>
</evidence>
<dbReference type="InterPro" id="IPR029057">
    <property type="entry name" value="PRTase-like"/>
</dbReference>
<keyword evidence="2" id="KW-0285">Flavoprotein</keyword>
<proteinExistence type="inferred from homology"/>
<name>A0A0G2HXJ0_9PEZI</name>
<evidence type="ECO:0000256" key="4">
    <source>
        <dbReference type="ARBA" id="ARBA00023002"/>
    </source>
</evidence>
<dbReference type="InterPro" id="IPR029063">
    <property type="entry name" value="SAM-dependent_MTases_sf"/>
</dbReference>
<dbReference type="InterPro" id="IPR016166">
    <property type="entry name" value="FAD-bd_PCMH"/>
</dbReference>
<dbReference type="GO" id="GO:0004631">
    <property type="term" value="F:phosphomevalonate kinase activity"/>
    <property type="evidence" value="ECO:0007669"/>
    <property type="project" value="InterPro"/>
</dbReference>
<dbReference type="InterPro" id="IPR016169">
    <property type="entry name" value="FAD-bd_PCMH_sub2"/>
</dbReference>
<dbReference type="EMBL" id="LCUC01000292">
    <property type="protein sequence ID" value="KKY32675.1"/>
    <property type="molecule type" value="Genomic_DNA"/>
</dbReference>
<dbReference type="InterPro" id="IPR027417">
    <property type="entry name" value="P-loop_NTPase"/>
</dbReference>
<organism evidence="7 8">
    <name type="scientific">Diaporthe ampelina</name>
    <dbReference type="NCBI Taxonomy" id="1214573"/>
    <lineage>
        <taxon>Eukaryota</taxon>
        <taxon>Fungi</taxon>
        <taxon>Dikarya</taxon>
        <taxon>Ascomycota</taxon>
        <taxon>Pezizomycotina</taxon>
        <taxon>Sordariomycetes</taxon>
        <taxon>Sordariomycetidae</taxon>
        <taxon>Diaporthales</taxon>
        <taxon>Diaporthaceae</taxon>
        <taxon>Diaporthe</taxon>
    </lineage>
</organism>
<dbReference type="Gene3D" id="3.40.50.2020">
    <property type="match status" value="1"/>
</dbReference>
<dbReference type="InterPro" id="IPR036318">
    <property type="entry name" value="FAD-bd_PCMH-like_sf"/>
</dbReference>
<dbReference type="GO" id="GO:0006695">
    <property type="term" value="P:cholesterol biosynthetic process"/>
    <property type="evidence" value="ECO:0007669"/>
    <property type="project" value="InterPro"/>
</dbReference>
<gene>
    <name evidence="7" type="ORF">UCDDA912_g07381</name>
</gene>
<dbReference type="PROSITE" id="PS51387">
    <property type="entry name" value="FAD_PCMH"/>
    <property type="match status" value="1"/>
</dbReference>
<feature type="region of interest" description="Disordered" evidence="5">
    <location>
        <begin position="916"/>
        <end position="940"/>
    </location>
</feature>
<dbReference type="GO" id="GO:0016491">
    <property type="term" value="F:oxidoreductase activity"/>
    <property type="evidence" value="ECO:0007669"/>
    <property type="project" value="UniProtKB-KW"/>
</dbReference>
<dbReference type="InterPro" id="IPR050416">
    <property type="entry name" value="FAD-linked_Oxidoreductase"/>
</dbReference>
<dbReference type="InterPro" id="IPR006094">
    <property type="entry name" value="Oxid_FAD_bind_N"/>
</dbReference>
<dbReference type="AlphaFoldDB" id="A0A0G2HXJ0"/>
<dbReference type="InterPro" id="IPR000836">
    <property type="entry name" value="PRTase_dom"/>
</dbReference>
<evidence type="ECO:0000259" key="6">
    <source>
        <dbReference type="PROSITE" id="PS51387"/>
    </source>
</evidence>
<dbReference type="GO" id="GO:0071949">
    <property type="term" value="F:FAD binding"/>
    <property type="evidence" value="ECO:0007669"/>
    <property type="project" value="InterPro"/>
</dbReference>
<reference evidence="7 8" key="1">
    <citation type="submission" date="2015-05" db="EMBL/GenBank/DDBJ databases">
        <title>Distinctive expansion of gene families associated with plant cell wall degradation and secondary metabolism in the genomes of grapevine trunk pathogens.</title>
        <authorList>
            <person name="Lawrence D.P."/>
            <person name="Travadon R."/>
            <person name="Rolshausen P.E."/>
            <person name="Baumgartner K."/>
        </authorList>
    </citation>
    <scope>NUCLEOTIDE SEQUENCE [LARGE SCALE GENOMIC DNA]</scope>
    <source>
        <strain evidence="7">DA912</strain>
    </source>
</reference>
<feature type="domain" description="FAD-binding PCMH-type" evidence="6">
    <location>
        <begin position="317"/>
        <end position="507"/>
    </location>
</feature>
<dbReference type="Gene3D" id="3.40.50.150">
    <property type="entry name" value="Vaccinia Virus protein VP39"/>
    <property type="match status" value="1"/>
</dbReference>
<sequence>MATVDSLKRALRQTAEEATLIIPRQPFSDAQYSAGLDILTHGAGWLNYEDFIIPQTSQLLGPLFDSRTHVSVLEIGPGRRSLLSYLPRHLRHKVRKYKAFEPNSLFAARLEESLAGDPGSERGPTLPCLESPPDICRKPFDANDNKGSGTRTNISSRDNGDKYDVILVCHSMYGMKPKRAFIGRMLGMLADDCMWPHVGGLLVVFHRDNGALHLEDLVCHRTASFCAGVVEVADNDGQLDSFASFVAGFTADDAIRAEWRKICRALGRRGKDRPDHLLFSSPELMVAFTRHAVKIQELAGLYPVLKGRRMIKNHEATLHHPAPVVKPTEIRHVQTCVGWALENHVGLTVVGGGHSGQSCWPNVLSVDMSAFDEIHIFSDECMEDVGFPPLVVAEAGCISGNIIRDTKEAGLTVPLGARPSVGAGLWLQGGIGHQSRLHGLACDAIVGAVIVSVKDPSQILCVGNVPAEAQPVDAVRPQNEAEVLWAIKGAGTNFGIVISVVFQAYAVPTYRTRNWVVRLGNNSDAQQKIIDFDKIVTSYLPRNCSADAYLHWENGQLQLGVTLFESLKDEPTSSLKTAMAMMDSSWGPSDGPEVMDGVGLFDAEMYVSRLHGGHAGGRTSSFKRCVFLKHIGEAEVARRLVAAIDSRPSPFCYLHLLQGGGAVRDVAAHVTAFGCRDWDFACVITGVWPRDQDDTEFARCVSQWVYGIAEDLLTLSHCCGAYGADLGPGSRDSVLATQAFGPNRQRLARLKHIMDPRDVLAYACPLPKVSLEQKIIVLVTGESCAGKDFCADVWASVMTRCNTTRHAQLNARVVSISSATKREYAAATGADIGRLLWDRDYKEEHRPALTAFFKEQTRERPELPKEQFLSVVRGAADVDVLLITGMRDEAPLAAYSHLVPESRLLEVYVHAGEEKRRRRGGRGNAVEGSNKTSHNNGSEPDTIALSYSPSLIFHNDMGGSESAEKFAKQRLLPFLHNDLWHLASMVSTAPEFPRPGIDFHHVLGIPQQPGGLALCASLLRTHFAGDWAKVDSVACCEAGGFIFAPVLALQVNLPLLLIRDAGKLPPPTVSVAKHRSYVSSVVSDDALQGRIELELDRVPKGAGGTVVVVDDVLSTGETLCAVLLLLGKAGVRAENVSVMIVAEFPLHRGRELLRQRGFGRTSVQSLLVFDGA</sequence>
<dbReference type="Proteomes" id="UP000034680">
    <property type="component" value="Unassembled WGS sequence"/>
</dbReference>
<evidence type="ECO:0000256" key="1">
    <source>
        <dbReference type="ARBA" id="ARBA00005466"/>
    </source>
</evidence>
<keyword evidence="7" id="KW-0808">Transferase</keyword>
<dbReference type="Gene3D" id="3.40.462.20">
    <property type="match status" value="1"/>
</dbReference>
<dbReference type="GO" id="GO:0019287">
    <property type="term" value="P:isopentenyl diphosphate biosynthetic process, mevalonate pathway"/>
    <property type="evidence" value="ECO:0007669"/>
    <property type="project" value="UniProtKB-UniPathway"/>
</dbReference>
<protein>
    <submittedName>
        <fullName evidence="7">Putative phosphoribosyl transferase domain protein</fullName>
    </submittedName>
</protein>
<dbReference type="OrthoDB" id="363185at2759"/>
<reference evidence="7 8" key="2">
    <citation type="submission" date="2015-05" db="EMBL/GenBank/DDBJ databases">
        <authorList>
            <person name="Morales-Cruz A."/>
            <person name="Amrine K.C."/>
            <person name="Cantu D."/>
        </authorList>
    </citation>
    <scope>NUCLEOTIDE SEQUENCE [LARGE SCALE GENOMIC DNA]</scope>
    <source>
        <strain evidence="7">DA912</strain>
    </source>
</reference>
<dbReference type="SUPFAM" id="SSF56176">
    <property type="entry name" value="FAD-binding/transporter-associated domain-like"/>
    <property type="match status" value="1"/>
</dbReference>
<comment type="caution">
    <text evidence="7">The sequence shown here is derived from an EMBL/GenBank/DDBJ whole genome shotgun (WGS) entry which is preliminary data.</text>
</comment>
<comment type="similarity">
    <text evidence="1">Belongs to the oxygen-dependent FAD-linked oxidoreductase family.</text>
</comment>
<evidence type="ECO:0000256" key="2">
    <source>
        <dbReference type="ARBA" id="ARBA00022630"/>
    </source>
</evidence>
<dbReference type="STRING" id="1214573.A0A0G2HXJ0"/>
<evidence type="ECO:0000256" key="5">
    <source>
        <dbReference type="SAM" id="MobiDB-lite"/>
    </source>
</evidence>
<keyword evidence="3" id="KW-0274">FAD</keyword>